<feature type="region of interest" description="Disordered" evidence="1">
    <location>
        <begin position="30"/>
        <end position="54"/>
    </location>
</feature>
<accession>A0A2A9NCY2</accession>
<protein>
    <submittedName>
        <fullName evidence="2">Uncharacterized protein</fullName>
    </submittedName>
</protein>
<sequence>MSGDILGQATIEGNSDAHMSWGRALLPFELKESDTASESESEDEESHENESMRHYIVTSRNDIWKETDCSRLIAK</sequence>
<proteinExistence type="predicted"/>
<gene>
    <name evidence="2" type="ORF">AMATHDRAFT_68298</name>
</gene>
<evidence type="ECO:0000313" key="3">
    <source>
        <dbReference type="Proteomes" id="UP000242287"/>
    </source>
</evidence>
<evidence type="ECO:0000313" key="2">
    <source>
        <dbReference type="EMBL" id="PFH47174.1"/>
    </source>
</evidence>
<evidence type="ECO:0000256" key="1">
    <source>
        <dbReference type="SAM" id="MobiDB-lite"/>
    </source>
</evidence>
<keyword evidence="3" id="KW-1185">Reference proteome</keyword>
<dbReference type="AlphaFoldDB" id="A0A2A9NCY2"/>
<dbReference type="EMBL" id="KZ302129">
    <property type="protein sequence ID" value="PFH47174.1"/>
    <property type="molecule type" value="Genomic_DNA"/>
</dbReference>
<name>A0A2A9NCY2_9AGAR</name>
<organism evidence="2 3">
    <name type="scientific">Amanita thiersii Skay4041</name>
    <dbReference type="NCBI Taxonomy" id="703135"/>
    <lineage>
        <taxon>Eukaryota</taxon>
        <taxon>Fungi</taxon>
        <taxon>Dikarya</taxon>
        <taxon>Basidiomycota</taxon>
        <taxon>Agaricomycotina</taxon>
        <taxon>Agaricomycetes</taxon>
        <taxon>Agaricomycetidae</taxon>
        <taxon>Agaricales</taxon>
        <taxon>Pluteineae</taxon>
        <taxon>Amanitaceae</taxon>
        <taxon>Amanita</taxon>
    </lineage>
</organism>
<reference evidence="2 3" key="1">
    <citation type="submission" date="2014-02" db="EMBL/GenBank/DDBJ databases">
        <title>Transposable element dynamics among asymbiotic and ectomycorrhizal Amanita fungi.</title>
        <authorList>
            <consortium name="DOE Joint Genome Institute"/>
            <person name="Hess J."/>
            <person name="Skrede I."/>
            <person name="Wolfe B."/>
            <person name="LaButti K."/>
            <person name="Ohm R.A."/>
            <person name="Grigoriev I.V."/>
            <person name="Pringle A."/>
        </authorList>
    </citation>
    <scope>NUCLEOTIDE SEQUENCE [LARGE SCALE GENOMIC DNA]</scope>
    <source>
        <strain evidence="2 3">SKay4041</strain>
    </source>
</reference>
<feature type="compositionally biased region" description="Acidic residues" evidence="1">
    <location>
        <begin position="35"/>
        <end position="47"/>
    </location>
</feature>
<dbReference type="Proteomes" id="UP000242287">
    <property type="component" value="Unassembled WGS sequence"/>
</dbReference>